<accession>A0A095Z8J0</accession>
<evidence type="ECO:0000313" key="4">
    <source>
        <dbReference type="Proteomes" id="UP000029629"/>
    </source>
</evidence>
<keyword evidence="4" id="KW-1185">Reference proteome</keyword>
<protein>
    <recommendedName>
        <fullName evidence="1">glutathione-specific gamma-glutamylcyclotransferase</fullName>
        <ecNumber evidence="1">4.3.2.7</ecNumber>
    </recommendedName>
</protein>
<dbReference type="PANTHER" id="PTHR12192:SF2">
    <property type="entry name" value="GLUTATHIONE-SPECIFIC GAMMA-GLUTAMYLCYCLOTRANSFERASE 2"/>
    <property type="match status" value="1"/>
</dbReference>
<dbReference type="CDD" id="cd06661">
    <property type="entry name" value="GGCT_like"/>
    <property type="match status" value="1"/>
</dbReference>
<dbReference type="SUPFAM" id="SSF110857">
    <property type="entry name" value="Gamma-glutamyl cyclotransferase-like"/>
    <property type="match status" value="1"/>
</dbReference>
<dbReference type="Gene3D" id="3.10.490.10">
    <property type="entry name" value="Gamma-glutamyl cyclotransferase-like"/>
    <property type="match status" value="1"/>
</dbReference>
<dbReference type="OrthoDB" id="9795692at2"/>
<keyword evidence="2" id="KW-0456">Lyase</keyword>
<dbReference type="EMBL" id="JRNI01000018">
    <property type="protein sequence ID" value="KGF30963.1"/>
    <property type="molecule type" value="Genomic_DNA"/>
</dbReference>
<dbReference type="InterPro" id="IPR006840">
    <property type="entry name" value="ChaC"/>
</dbReference>
<dbReference type="EC" id="4.3.2.7" evidence="1"/>
<dbReference type="GO" id="GO:0016740">
    <property type="term" value="F:transferase activity"/>
    <property type="evidence" value="ECO:0007669"/>
    <property type="project" value="UniProtKB-KW"/>
</dbReference>
<comment type="caution">
    <text evidence="3">The sequence shown here is derived from an EMBL/GenBank/DDBJ whole genome shotgun (WGS) entry which is preliminary data.</text>
</comment>
<dbReference type="Pfam" id="PF04752">
    <property type="entry name" value="ChaC"/>
    <property type="match status" value="1"/>
</dbReference>
<gene>
    <name evidence="3" type="ORF">HMPREF2130_05025</name>
</gene>
<reference evidence="3 4" key="1">
    <citation type="submission" date="2014-07" db="EMBL/GenBank/DDBJ databases">
        <authorList>
            <person name="McCorrison J."/>
            <person name="Sanka R."/>
            <person name="Torralba M."/>
            <person name="Gillis M."/>
            <person name="Haft D.H."/>
            <person name="Methe B."/>
            <person name="Sutton G."/>
            <person name="Nelson K.E."/>
        </authorList>
    </citation>
    <scope>NUCLEOTIDE SEQUENCE [LARGE SCALE GENOMIC DNA]</scope>
    <source>
        <strain evidence="3 4">DNF00040</strain>
    </source>
</reference>
<dbReference type="GO" id="GO:0006751">
    <property type="term" value="P:glutathione catabolic process"/>
    <property type="evidence" value="ECO:0007669"/>
    <property type="project" value="InterPro"/>
</dbReference>
<sequence>MNSNYIDLSPSILAKAELHIKNFRLWSEEEREASLHETLAQLDELKDIWIFGYASLVWRPEFEYLESRRGTLLGYHRSLCLWSSVNRGTPERPGLVFGLAESGVCEGTVYKLSNDNLMDKMRRLWQREMPNSSYLPMWLNCETAKGTVKALAFVMDPDDHSYVGNLSVDETIDVVLGAHGHYGPCTEYVLETATALKKAGIQDDALYHLSELIRERLQHS</sequence>
<dbReference type="AlphaFoldDB" id="A0A095Z8J0"/>
<dbReference type="PANTHER" id="PTHR12192">
    <property type="entry name" value="CATION TRANSPORT PROTEIN CHAC-RELATED"/>
    <property type="match status" value="1"/>
</dbReference>
<dbReference type="InterPro" id="IPR013024">
    <property type="entry name" value="GGCT-like"/>
</dbReference>
<dbReference type="Proteomes" id="UP000029629">
    <property type="component" value="Unassembled WGS sequence"/>
</dbReference>
<name>A0A095Z8J0_9BURK</name>
<dbReference type="GeneID" id="93428475"/>
<dbReference type="GO" id="GO:0005737">
    <property type="term" value="C:cytoplasm"/>
    <property type="evidence" value="ECO:0007669"/>
    <property type="project" value="TreeGrafter"/>
</dbReference>
<keyword evidence="3" id="KW-0808">Transferase</keyword>
<organism evidence="3 4">
    <name type="scientific">Oligella urethralis DNF00040</name>
    <dbReference type="NCBI Taxonomy" id="1401065"/>
    <lineage>
        <taxon>Bacteria</taxon>
        <taxon>Pseudomonadati</taxon>
        <taxon>Pseudomonadota</taxon>
        <taxon>Betaproteobacteria</taxon>
        <taxon>Burkholderiales</taxon>
        <taxon>Alcaligenaceae</taxon>
        <taxon>Oligella</taxon>
    </lineage>
</organism>
<evidence type="ECO:0000313" key="3">
    <source>
        <dbReference type="EMBL" id="KGF30963.1"/>
    </source>
</evidence>
<dbReference type="GO" id="GO:0061928">
    <property type="term" value="F:glutathione specific gamma-glutamylcyclotransferase activity"/>
    <property type="evidence" value="ECO:0007669"/>
    <property type="project" value="UniProtKB-EC"/>
</dbReference>
<evidence type="ECO:0000256" key="1">
    <source>
        <dbReference type="ARBA" id="ARBA00012344"/>
    </source>
</evidence>
<evidence type="ECO:0000256" key="2">
    <source>
        <dbReference type="ARBA" id="ARBA00023239"/>
    </source>
</evidence>
<dbReference type="InterPro" id="IPR036568">
    <property type="entry name" value="GGCT-like_sf"/>
</dbReference>
<dbReference type="eggNOG" id="COG3703">
    <property type="taxonomic scope" value="Bacteria"/>
</dbReference>
<proteinExistence type="predicted"/>
<dbReference type="RefSeq" id="WP_018026763.1">
    <property type="nucleotide sequence ID" value="NZ_JRNI01000018.1"/>
</dbReference>